<dbReference type="EMBL" id="MU273468">
    <property type="protein sequence ID" value="KAI0036715.1"/>
    <property type="molecule type" value="Genomic_DNA"/>
</dbReference>
<organism evidence="1 2">
    <name type="scientific">Vararia minispora EC-137</name>
    <dbReference type="NCBI Taxonomy" id="1314806"/>
    <lineage>
        <taxon>Eukaryota</taxon>
        <taxon>Fungi</taxon>
        <taxon>Dikarya</taxon>
        <taxon>Basidiomycota</taxon>
        <taxon>Agaricomycotina</taxon>
        <taxon>Agaricomycetes</taxon>
        <taxon>Russulales</taxon>
        <taxon>Lachnocladiaceae</taxon>
        <taxon>Vararia</taxon>
    </lineage>
</organism>
<gene>
    <name evidence="1" type="ORF">K488DRAFT_81713</name>
</gene>
<evidence type="ECO:0000313" key="2">
    <source>
        <dbReference type="Proteomes" id="UP000814128"/>
    </source>
</evidence>
<name>A0ACB8QY14_9AGAM</name>
<reference evidence="1" key="1">
    <citation type="submission" date="2021-02" db="EMBL/GenBank/DDBJ databases">
        <authorList>
            <consortium name="DOE Joint Genome Institute"/>
            <person name="Ahrendt S."/>
            <person name="Looney B.P."/>
            <person name="Miyauchi S."/>
            <person name="Morin E."/>
            <person name="Drula E."/>
            <person name="Courty P.E."/>
            <person name="Chicoki N."/>
            <person name="Fauchery L."/>
            <person name="Kohler A."/>
            <person name="Kuo A."/>
            <person name="Labutti K."/>
            <person name="Pangilinan J."/>
            <person name="Lipzen A."/>
            <person name="Riley R."/>
            <person name="Andreopoulos W."/>
            <person name="He G."/>
            <person name="Johnson J."/>
            <person name="Barry K.W."/>
            <person name="Grigoriev I.V."/>
            <person name="Nagy L."/>
            <person name="Hibbett D."/>
            <person name="Henrissat B."/>
            <person name="Matheny P.B."/>
            <person name="Labbe J."/>
            <person name="Martin F."/>
        </authorList>
    </citation>
    <scope>NUCLEOTIDE SEQUENCE</scope>
    <source>
        <strain evidence="1">EC-137</strain>
    </source>
</reference>
<dbReference type="Proteomes" id="UP000814128">
    <property type="component" value="Unassembled WGS sequence"/>
</dbReference>
<protein>
    <submittedName>
        <fullName evidence="1">Uncharacterized protein</fullName>
    </submittedName>
</protein>
<sequence>MNNAGKTNSASSFASDANSLCVYIEQAPPRPATDTPDGFVWAFRLDSDLLAQLQNVGSRVRRSVSEGYQTHRFTTPAPGQRASFSRSASIPILTTDNEPIFRSANDTLHAVYSRYPSGAKTQSDRKRGRAQAAIEEEDEEDMLDGEENQSGLRTDGNTNALSDTHANRLVKALPASRAFRQTKSLPVGIFSNGGMGPPIRAAARHPRAIQEEDDWSAEAFSTPFTPAPAQASS</sequence>
<accession>A0ACB8QY14</accession>
<proteinExistence type="predicted"/>
<comment type="caution">
    <text evidence="1">The sequence shown here is derived from an EMBL/GenBank/DDBJ whole genome shotgun (WGS) entry which is preliminary data.</text>
</comment>
<reference evidence="1" key="2">
    <citation type="journal article" date="2022" name="New Phytol.">
        <title>Evolutionary transition to the ectomycorrhizal habit in the genomes of a hyperdiverse lineage of mushroom-forming fungi.</title>
        <authorList>
            <person name="Looney B."/>
            <person name="Miyauchi S."/>
            <person name="Morin E."/>
            <person name="Drula E."/>
            <person name="Courty P.E."/>
            <person name="Kohler A."/>
            <person name="Kuo A."/>
            <person name="LaButti K."/>
            <person name="Pangilinan J."/>
            <person name="Lipzen A."/>
            <person name="Riley R."/>
            <person name="Andreopoulos W."/>
            <person name="He G."/>
            <person name="Johnson J."/>
            <person name="Nolan M."/>
            <person name="Tritt A."/>
            <person name="Barry K.W."/>
            <person name="Grigoriev I.V."/>
            <person name="Nagy L.G."/>
            <person name="Hibbett D."/>
            <person name="Henrissat B."/>
            <person name="Matheny P.B."/>
            <person name="Labbe J."/>
            <person name="Martin F.M."/>
        </authorList>
    </citation>
    <scope>NUCLEOTIDE SEQUENCE</scope>
    <source>
        <strain evidence="1">EC-137</strain>
    </source>
</reference>
<keyword evidence="2" id="KW-1185">Reference proteome</keyword>
<evidence type="ECO:0000313" key="1">
    <source>
        <dbReference type="EMBL" id="KAI0036715.1"/>
    </source>
</evidence>